<evidence type="ECO:0000313" key="14">
    <source>
        <dbReference type="EMBL" id="ALO26428.1"/>
    </source>
</evidence>
<evidence type="ECO:0000256" key="6">
    <source>
        <dbReference type="ARBA" id="ARBA00023125"/>
    </source>
</evidence>
<keyword evidence="4 12" id="KW-0347">Helicase</keyword>
<dbReference type="AlphaFoldDB" id="A0A0S2IRZ4"/>
<dbReference type="GO" id="GO:0003677">
    <property type="term" value="F:DNA binding"/>
    <property type="evidence" value="ECO:0007669"/>
    <property type="project" value="UniProtKB-KW"/>
</dbReference>
<dbReference type="Pfam" id="PF13361">
    <property type="entry name" value="UvrD_C"/>
    <property type="match status" value="1"/>
</dbReference>
<evidence type="ECO:0000256" key="10">
    <source>
        <dbReference type="ARBA" id="ARBA00034923"/>
    </source>
</evidence>
<evidence type="ECO:0000256" key="2">
    <source>
        <dbReference type="ARBA" id="ARBA00022741"/>
    </source>
</evidence>
<dbReference type="GO" id="GO:0005524">
    <property type="term" value="F:ATP binding"/>
    <property type="evidence" value="ECO:0007669"/>
    <property type="project" value="UniProtKB-UniRule"/>
</dbReference>
<evidence type="ECO:0000256" key="11">
    <source>
        <dbReference type="ARBA" id="ARBA00048988"/>
    </source>
</evidence>
<dbReference type="Gene3D" id="3.40.50.300">
    <property type="entry name" value="P-loop containing nucleotide triphosphate hydrolases"/>
    <property type="match status" value="2"/>
</dbReference>
<keyword evidence="2 12" id="KW-0547">Nucleotide-binding</keyword>
<evidence type="ECO:0000256" key="1">
    <source>
        <dbReference type="ARBA" id="ARBA00009922"/>
    </source>
</evidence>
<accession>A0A0S2IRZ4</accession>
<dbReference type="GO" id="GO:0016887">
    <property type="term" value="F:ATP hydrolysis activity"/>
    <property type="evidence" value="ECO:0007669"/>
    <property type="project" value="RHEA"/>
</dbReference>
<dbReference type="InterPro" id="IPR027417">
    <property type="entry name" value="P-loop_NTPase"/>
</dbReference>
<evidence type="ECO:0000256" key="7">
    <source>
        <dbReference type="ARBA" id="ARBA00023235"/>
    </source>
</evidence>
<dbReference type="PATRIC" id="fig|280505.15.peg.2122"/>
<dbReference type="Gene3D" id="1.10.10.160">
    <property type="match status" value="1"/>
</dbReference>
<feature type="binding site" evidence="12">
    <location>
        <begin position="44"/>
        <end position="51"/>
    </location>
    <ligand>
        <name>ATP</name>
        <dbReference type="ChEBI" id="CHEBI:30616"/>
    </ligand>
</feature>
<reference evidence="14 15" key="1">
    <citation type="journal article" date="2015" name="PLoS Negl. Trop. Dis.">
        <title>Distribution of Plasmids in Distinct Leptospira Pathogenic Species.</title>
        <authorList>
            <person name="Wang Y."/>
            <person name="Zhuang X."/>
            <person name="Zhong Y."/>
            <person name="Zhang C."/>
            <person name="Zhang Y."/>
            <person name="Zeng L."/>
            <person name="Zhu Y."/>
            <person name="He P."/>
            <person name="Dong K."/>
            <person name="Pal U."/>
            <person name="Guo X."/>
            <person name="Qin J."/>
        </authorList>
    </citation>
    <scope>NUCLEOTIDE SEQUENCE [LARGE SCALE GENOMIC DNA]</scope>
    <source>
        <strain evidence="14 15">56604</strain>
    </source>
</reference>
<keyword evidence="7" id="KW-0413">Isomerase</keyword>
<dbReference type="Proteomes" id="UP000058857">
    <property type="component" value="Chromosome 1"/>
</dbReference>
<dbReference type="EC" id="5.6.2.4" evidence="9"/>
<dbReference type="PANTHER" id="PTHR11070">
    <property type="entry name" value="UVRD / RECB / PCRA DNA HELICASE FAMILY MEMBER"/>
    <property type="match status" value="1"/>
</dbReference>
<dbReference type="InterPro" id="IPR014016">
    <property type="entry name" value="UvrD-like_ATP-bd"/>
</dbReference>
<comment type="catalytic activity">
    <reaction evidence="11">
        <text>ATP + H2O = ADP + phosphate + H(+)</text>
        <dbReference type="Rhea" id="RHEA:13065"/>
        <dbReference type="ChEBI" id="CHEBI:15377"/>
        <dbReference type="ChEBI" id="CHEBI:15378"/>
        <dbReference type="ChEBI" id="CHEBI:30616"/>
        <dbReference type="ChEBI" id="CHEBI:43474"/>
        <dbReference type="ChEBI" id="CHEBI:456216"/>
        <dbReference type="EC" id="5.6.2.4"/>
    </reaction>
</comment>
<gene>
    <name evidence="14" type="ORF">LBBP_02168</name>
</gene>
<keyword evidence="6" id="KW-0238">DNA-binding</keyword>
<evidence type="ECO:0000256" key="12">
    <source>
        <dbReference type="PROSITE-ProRule" id="PRU00560"/>
    </source>
</evidence>
<keyword evidence="3 12" id="KW-0378">Hydrolase</keyword>
<organism evidence="14">
    <name type="scientific">Leptospira borgpetersenii serovar Ballum</name>
    <dbReference type="NCBI Taxonomy" id="280505"/>
    <lineage>
        <taxon>Bacteria</taxon>
        <taxon>Pseudomonadati</taxon>
        <taxon>Spirochaetota</taxon>
        <taxon>Spirochaetia</taxon>
        <taxon>Leptospirales</taxon>
        <taxon>Leptospiraceae</taxon>
        <taxon>Leptospira</taxon>
    </lineage>
</organism>
<dbReference type="PANTHER" id="PTHR11070:SF2">
    <property type="entry name" value="ATP-DEPENDENT DNA HELICASE SRS2"/>
    <property type="match status" value="1"/>
</dbReference>
<keyword evidence="5 12" id="KW-0067">ATP-binding</keyword>
<dbReference type="CDD" id="cd17932">
    <property type="entry name" value="DEXQc_UvrD"/>
    <property type="match status" value="1"/>
</dbReference>
<dbReference type="CDD" id="cd18807">
    <property type="entry name" value="SF1_C_UvrD"/>
    <property type="match status" value="1"/>
</dbReference>
<dbReference type="Pfam" id="PF00580">
    <property type="entry name" value="UvrD-helicase"/>
    <property type="match status" value="1"/>
</dbReference>
<evidence type="ECO:0000256" key="9">
    <source>
        <dbReference type="ARBA" id="ARBA00034808"/>
    </source>
</evidence>
<sequence>MFSLLNLESGTVFVRGEKMKKEVQYSPAQKAVIEEKARFVQVVAAAGSGKTSTMVGIIERTMVENLLPEESILVLTFSRKAAEEISDRIQKSTKKNSIRVQTFHAYCLYVIGRWHPRFMVQKPKILPLEDKVQFYREFLKRERNEIGGILYELFWAENVTYIRENFAELKKNLEFAYQKYKKENGFLDFDDLVGIFLDGLRNEEEWTHESRNILRKIIVDEFQDTDLEQLEFLQLLSRNASIVVVGDDSQAIYGFRGTAPGAFLSFQKLFQPCKLHFLNTNYRSLPEIIQTSSIPIQKNREKIEKEVCPSRQGKACVGKILMEEVVDLIPFLIRAIPSSETDLKILCRSNFRISEYVRVGIPKDYLMTIHSSKGLEFHTVFVDVADGWNVRPDSSLETIEEERRILYVGLSRARDRLLILGAAKNSRRETIENEFFRYFKGLKKMEPEDLSK</sequence>
<feature type="domain" description="UvrD-like helicase ATP-binding" evidence="13">
    <location>
        <begin position="23"/>
        <end position="285"/>
    </location>
</feature>
<dbReference type="InterPro" id="IPR000212">
    <property type="entry name" value="DNA_helicase_UvrD/REP"/>
</dbReference>
<dbReference type="GO" id="GO:0005829">
    <property type="term" value="C:cytosol"/>
    <property type="evidence" value="ECO:0007669"/>
    <property type="project" value="TreeGrafter"/>
</dbReference>
<dbReference type="SUPFAM" id="SSF52540">
    <property type="entry name" value="P-loop containing nucleoside triphosphate hydrolases"/>
    <property type="match status" value="1"/>
</dbReference>
<evidence type="ECO:0000313" key="15">
    <source>
        <dbReference type="Proteomes" id="UP000058857"/>
    </source>
</evidence>
<dbReference type="GO" id="GO:0043138">
    <property type="term" value="F:3'-5' DNA helicase activity"/>
    <property type="evidence" value="ECO:0007669"/>
    <property type="project" value="UniProtKB-EC"/>
</dbReference>
<evidence type="ECO:0000256" key="4">
    <source>
        <dbReference type="ARBA" id="ARBA00022806"/>
    </source>
</evidence>
<dbReference type="EMBL" id="CP012029">
    <property type="protein sequence ID" value="ALO26428.1"/>
    <property type="molecule type" value="Genomic_DNA"/>
</dbReference>
<comment type="catalytic activity">
    <reaction evidence="8">
        <text>Couples ATP hydrolysis with the unwinding of duplex DNA by translocating in the 3'-5' direction.</text>
        <dbReference type="EC" id="5.6.2.4"/>
    </reaction>
</comment>
<dbReference type="GO" id="GO:0000725">
    <property type="term" value="P:recombinational repair"/>
    <property type="evidence" value="ECO:0007669"/>
    <property type="project" value="TreeGrafter"/>
</dbReference>
<protein>
    <recommendedName>
        <fullName evidence="9">DNA 3'-5' helicase</fullName>
        <ecNumber evidence="9">5.6.2.4</ecNumber>
    </recommendedName>
    <alternativeName>
        <fullName evidence="10">DNA 3'-5' helicase II</fullName>
    </alternativeName>
</protein>
<evidence type="ECO:0000256" key="5">
    <source>
        <dbReference type="ARBA" id="ARBA00022840"/>
    </source>
</evidence>
<dbReference type="InterPro" id="IPR014017">
    <property type="entry name" value="DNA_helicase_UvrD-like_C"/>
</dbReference>
<dbReference type="InterPro" id="IPR013986">
    <property type="entry name" value="DExx_box_DNA_helicase_dom_sf"/>
</dbReference>
<dbReference type="GO" id="GO:0033202">
    <property type="term" value="C:DNA helicase complex"/>
    <property type="evidence" value="ECO:0007669"/>
    <property type="project" value="TreeGrafter"/>
</dbReference>
<evidence type="ECO:0000256" key="8">
    <source>
        <dbReference type="ARBA" id="ARBA00034617"/>
    </source>
</evidence>
<proteinExistence type="inferred from homology"/>
<evidence type="ECO:0000256" key="3">
    <source>
        <dbReference type="ARBA" id="ARBA00022801"/>
    </source>
</evidence>
<dbReference type="PROSITE" id="PS51198">
    <property type="entry name" value="UVRD_HELICASE_ATP_BIND"/>
    <property type="match status" value="1"/>
</dbReference>
<comment type="similarity">
    <text evidence="1">Belongs to the helicase family. UvrD subfamily.</text>
</comment>
<name>A0A0S2IRZ4_LEPBO</name>
<evidence type="ECO:0000259" key="13">
    <source>
        <dbReference type="PROSITE" id="PS51198"/>
    </source>
</evidence>